<dbReference type="GO" id="GO:0005509">
    <property type="term" value="F:calcium ion binding"/>
    <property type="evidence" value="ECO:0007669"/>
    <property type="project" value="InterPro"/>
</dbReference>
<evidence type="ECO:0000256" key="2">
    <source>
        <dbReference type="ARBA" id="ARBA00022536"/>
    </source>
</evidence>
<feature type="disulfide bond" evidence="9">
    <location>
        <begin position="399"/>
        <end position="408"/>
    </location>
</feature>
<evidence type="ECO:0000256" key="10">
    <source>
        <dbReference type="SAM" id="Phobius"/>
    </source>
</evidence>
<keyword evidence="2 9" id="KW-0245">EGF-like domain</keyword>
<comment type="caution">
    <text evidence="9">Lacks conserved residue(s) required for the propagation of feature annotation.</text>
</comment>
<dbReference type="InterPro" id="IPR013032">
    <property type="entry name" value="EGF-like_CS"/>
</dbReference>
<keyword evidence="3" id="KW-0732">Signal</keyword>
<dbReference type="EMBL" id="CAJEWN010000978">
    <property type="protein sequence ID" value="CAD2192806.1"/>
    <property type="molecule type" value="Genomic_DNA"/>
</dbReference>
<dbReference type="PROSITE" id="PS00022">
    <property type="entry name" value="EGF_1"/>
    <property type="match status" value="5"/>
</dbReference>
<keyword evidence="10" id="KW-0812">Transmembrane</keyword>
<dbReference type="AlphaFoldDB" id="A0A6V7X0F3"/>
<dbReference type="PROSITE" id="PS00010">
    <property type="entry name" value="ASX_HYDROXYL"/>
    <property type="match status" value="1"/>
</dbReference>
<organism evidence="12 13">
    <name type="scientific">Meloidogyne enterolobii</name>
    <name type="common">Root-knot nematode worm</name>
    <name type="synonym">Meloidogyne mayaguensis</name>
    <dbReference type="NCBI Taxonomy" id="390850"/>
    <lineage>
        <taxon>Eukaryota</taxon>
        <taxon>Metazoa</taxon>
        <taxon>Ecdysozoa</taxon>
        <taxon>Nematoda</taxon>
        <taxon>Chromadorea</taxon>
        <taxon>Rhabditida</taxon>
        <taxon>Tylenchina</taxon>
        <taxon>Tylenchomorpha</taxon>
        <taxon>Tylenchoidea</taxon>
        <taxon>Meloidogynidae</taxon>
        <taxon>Meloidogyninae</taxon>
        <taxon>Meloidogyne</taxon>
    </lineage>
</organism>
<keyword evidence="1" id="KW-0217">Developmental protein</keyword>
<dbReference type="GO" id="GO:0048589">
    <property type="term" value="P:developmental growth"/>
    <property type="evidence" value="ECO:0007669"/>
    <property type="project" value="UniProtKB-ARBA"/>
</dbReference>
<dbReference type="SMART" id="SM00051">
    <property type="entry name" value="DSL"/>
    <property type="match status" value="1"/>
</dbReference>
<dbReference type="GO" id="GO:0007157">
    <property type="term" value="P:heterophilic cell-cell adhesion via plasma membrane cell adhesion molecules"/>
    <property type="evidence" value="ECO:0007669"/>
    <property type="project" value="TreeGrafter"/>
</dbReference>
<feature type="disulfide bond" evidence="9">
    <location>
        <begin position="440"/>
        <end position="449"/>
    </location>
</feature>
<feature type="domain" description="EGF-like" evidence="11">
    <location>
        <begin position="281"/>
        <end position="319"/>
    </location>
</feature>
<reference evidence="12 13" key="1">
    <citation type="submission" date="2020-08" db="EMBL/GenBank/DDBJ databases">
        <authorList>
            <person name="Koutsovoulos G."/>
            <person name="Danchin GJ E."/>
        </authorList>
    </citation>
    <scope>NUCLEOTIDE SEQUENCE [LARGE SCALE GENOMIC DNA]</scope>
</reference>
<dbReference type="Gene3D" id="2.10.25.140">
    <property type="match status" value="1"/>
</dbReference>
<dbReference type="InterPro" id="IPR000742">
    <property type="entry name" value="EGF"/>
</dbReference>
<feature type="disulfide bond" evidence="9">
    <location>
        <begin position="330"/>
        <end position="347"/>
    </location>
</feature>
<evidence type="ECO:0000256" key="9">
    <source>
        <dbReference type="PROSITE-ProRule" id="PRU00076"/>
    </source>
</evidence>
<proteinExistence type="predicted"/>
<evidence type="ECO:0000256" key="1">
    <source>
        <dbReference type="ARBA" id="ARBA00022473"/>
    </source>
</evidence>
<evidence type="ECO:0000256" key="4">
    <source>
        <dbReference type="ARBA" id="ARBA00022737"/>
    </source>
</evidence>
<evidence type="ECO:0000256" key="5">
    <source>
        <dbReference type="ARBA" id="ARBA00022782"/>
    </source>
</evidence>
<evidence type="ECO:0000259" key="11">
    <source>
        <dbReference type="PROSITE" id="PS50026"/>
    </source>
</evidence>
<protein>
    <recommendedName>
        <fullName evidence="11">EGF-like domain-containing protein</fullName>
    </recommendedName>
</protein>
<accession>A0A6V7X0F3</accession>
<feature type="transmembrane region" description="Helical" evidence="10">
    <location>
        <begin position="526"/>
        <end position="555"/>
    </location>
</feature>
<dbReference type="CDD" id="cd00054">
    <property type="entry name" value="EGF_CA"/>
    <property type="match status" value="5"/>
</dbReference>
<feature type="domain" description="EGF-like" evidence="11">
    <location>
        <begin position="364"/>
        <end position="409"/>
    </location>
</feature>
<dbReference type="PROSITE" id="PS01186">
    <property type="entry name" value="EGF_2"/>
    <property type="match status" value="3"/>
</dbReference>
<dbReference type="InterPro" id="IPR001881">
    <property type="entry name" value="EGF-like_Ca-bd_dom"/>
</dbReference>
<keyword evidence="7 9" id="KW-1015">Disulfide bond</keyword>
<dbReference type="FunFam" id="2.10.25.10:FF:000508">
    <property type="entry name" value="Eyes shut homolog"/>
    <property type="match status" value="1"/>
</dbReference>
<dbReference type="SMART" id="SM00181">
    <property type="entry name" value="EGF"/>
    <property type="match status" value="7"/>
</dbReference>
<feature type="disulfide bond" evidence="9">
    <location>
        <begin position="309"/>
        <end position="318"/>
    </location>
</feature>
<dbReference type="GO" id="GO:0032991">
    <property type="term" value="C:protein-containing complex"/>
    <property type="evidence" value="ECO:0007669"/>
    <property type="project" value="TreeGrafter"/>
</dbReference>
<dbReference type="PANTHER" id="PTHR24049">
    <property type="entry name" value="CRUMBS FAMILY MEMBER"/>
    <property type="match status" value="1"/>
</dbReference>
<evidence type="ECO:0000256" key="8">
    <source>
        <dbReference type="ARBA" id="ARBA00023180"/>
    </source>
</evidence>
<evidence type="ECO:0000256" key="6">
    <source>
        <dbReference type="ARBA" id="ARBA00022837"/>
    </source>
</evidence>
<dbReference type="Gene3D" id="2.10.25.10">
    <property type="entry name" value="Laminin"/>
    <property type="match status" value="6"/>
</dbReference>
<dbReference type="GO" id="GO:0045197">
    <property type="term" value="P:establishment or maintenance of epithelial cell apical/basal polarity"/>
    <property type="evidence" value="ECO:0007669"/>
    <property type="project" value="TreeGrafter"/>
</dbReference>
<keyword evidence="8" id="KW-0325">Glycoprotein</keyword>
<feature type="domain" description="EGF-like" evidence="11">
    <location>
        <begin position="452"/>
        <end position="488"/>
    </location>
</feature>
<gene>
    <name evidence="12" type="ORF">MENT_LOCUS45723</name>
</gene>
<name>A0A6V7X0F3_MELEN</name>
<dbReference type="GO" id="GO:0005886">
    <property type="term" value="C:plasma membrane"/>
    <property type="evidence" value="ECO:0007669"/>
    <property type="project" value="TreeGrafter"/>
</dbReference>
<keyword evidence="5" id="KW-0221">Differentiation</keyword>
<dbReference type="SUPFAM" id="SSF57196">
    <property type="entry name" value="EGF/Laminin"/>
    <property type="match status" value="5"/>
</dbReference>
<sequence>MLIILNQINSFYLFFIIFLNVFNLIIGSGQLRFQLTTFNSSEEFRIELCANEFHLRESSSKSEWGKDCKFGRAEVFVRGNGTFDDRQQSPKTTSISLPFTHFWRQSFTLELRLWHDNELLLQKTERIFPLPVGHGWRSIYSNFNLKNKRRKLEILFGVDCLENFYGSGCDVYCKLNDLEIILDRIECDNESGVKKCKKGWKGQNCEQKILLNTKMEGNNQSNCYCINGGKCVDNKCVCPVGYWGNNCEKCIPNSKCKGFCRQRPGECSCPEGKGGQFCEKDLIFCSKNSPCQNGGICQNNAEGNYTCKCRPGYGGINCEKVLNNCEDEPCYNGAKCINLFSPPGFRCLCPPSLGLFGRFCEIKAPNGCRDLPCQNGGSCIDYYLNSSSTPQNNSFKCLCPDGWTGPLCELPWGYCSENPCQNGGNCVTDNFNKNGYVCLCPIGWSGINCENKINNCLINPCLNGGNCLNLINSFRCYCKEEWEGEICQNKIKRIKQIGEEGGGNNKSDCIKCLSSSKQQQQQNSSLLNIICLLLALIALLLAFLSLFCFIIFRFLPFQFFKRKNKKTTNNLINLSIISSSKNQKRKKEKYFGEEEISTTTELPPLPRYVTDPTTIKNSDIYEEINEDNLYCQHRF</sequence>
<dbReference type="Pfam" id="PF01414">
    <property type="entry name" value="DSL"/>
    <property type="match status" value="1"/>
</dbReference>
<dbReference type="PANTHER" id="PTHR24049:SF22">
    <property type="entry name" value="DROSOPHILA CRUMBS HOMOLOG"/>
    <property type="match status" value="1"/>
</dbReference>
<dbReference type="SMART" id="SM00179">
    <property type="entry name" value="EGF_CA"/>
    <property type="match status" value="5"/>
</dbReference>
<evidence type="ECO:0000256" key="7">
    <source>
        <dbReference type="ARBA" id="ARBA00023157"/>
    </source>
</evidence>
<keyword evidence="4" id="KW-0677">Repeat</keyword>
<keyword evidence="10" id="KW-0472">Membrane</keyword>
<dbReference type="FunFam" id="2.10.25.10:FF:000064">
    <property type="entry name" value="Delta-like protein"/>
    <property type="match status" value="1"/>
</dbReference>
<dbReference type="GO" id="GO:0007154">
    <property type="term" value="P:cell communication"/>
    <property type="evidence" value="ECO:0007669"/>
    <property type="project" value="InterPro"/>
</dbReference>
<dbReference type="Pfam" id="PF00008">
    <property type="entry name" value="EGF"/>
    <property type="match status" value="4"/>
</dbReference>
<feature type="domain" description="EGF-like" evidence="11">
    <location>
        <begin position="411"/>
        <end position="450"/>
    </location>
</feature>
<dbReference type="GO" id="GO:0030154">
    <property type="term" value="P:cell differentiation"/>
    <property type="evidence" value="ECO:0007669"/>
    <property type="project" value="UniProtKB-KW"/>
</dbReference>
<dbReference type="Proteomes" id="UP000580250">
    <property type="component" value="Unassembled WGS sequence"/>
</dbReference>
<dbReference type="InterPro" id="IPR001774">
    <property type="entry name" value="DSL"/>
</dbReference>
<dbReference type="Pfam" id="PF12661">
    <property type="entry name" value="hEGF"/>
    <property type="match status" value="2"/>
</dbReference>
<keyword evidence="10" id="KW-1133">Transmembrane helix</keyword>
<feature type="domain" description="EGF-like" evidence="11">
    <location>
        <begin position="321"/>
        <end position="361"/>
    </location>
</feature>
<evidence type="ECO:0000313" key="12">
    <source>
        <dbReference type="EMBL" id="CAD2192806.1"/>
    </source>
</evidence>
<evidence type="ECO:0000256" key="3">
    <source>
        <dbReference type="ARBA" id="ARBA00022729"/>
    </source>
</evidence>
<dbReference type="OrthoDB" id="5912267at2759"/>
<feature type="disulfide bond" evidence="9">
    <location>
        <begin position="478"/>
        <end position="487"/>
    </location>
</feature>
<dbReference type="InterPro" id="IPR051022">
    <property type="entry name" value="Notch_Cell-Fate_Det"/>
</dbReference>
<dbReference type="FunFam" id="2.10.25.10:FF:000143">
    <property type="entry name" value="Protein crumbs 1"/>
    <property type="match status" value="1"/>
</dbReference>
<feature type="transmembrane region" description="Helical" evidence="10">
    <location>
        <begin position="12"/>
        <end position="31"/>
    </location>
</feature>
<dbReference type="InterPro" id="IPR000152">
    <property type="entry name" value="EGF-type_Asp/Asn_hydroxyl_site"/>
</dbReference>
<comment type="caution">
    <text evidence="12">The sequence shown here is derived from an EMBL/GenBank/DDBJ whole genome shotgun (WGS) entry which is preliminary data.</text>
</comment>
<evidence type="ECO:0000313" key="13">
    <source>
        <dbReference type="Proteomes" id="UP000580250"/>
    </source>
</evidence>
<dbReference type="PROSITE" id="PS50026">
    <property type="entry name" value="EGF_3"/>
    <property type="match status" value="5"/>
</dbReference>
<keyword evidence="6" id="KW-0106">Calcium</keyword>